<dbReference type="STRING" id="604354.TSIB_1656"/>
<reference evidence="1 2" key="1">
    <citation type="journal article" date="2009" name="Appl. Environ. Microbiol.">
        <title>Metabolic versatility and indigenous origin of the archaeon Thermococcus sibiricus, isolated from a siberian oil reservoir, as revealed by genome analysis.</title>
        <authorList>
            <person name="Mardanov A.V."/>
            <person name="Ravin N.V."/>
            <person name="Svetlitchnyi V.A."/>
            <person name="Beletsky A.V."/>
            <person name="Miroshnichenko M.L."/>
            <person name="Bonch-Osmolovskaya E.A."/>
            <person name="Skryabin K.G."/>
        </authorList>
    </citation>
    <scope>NUCLEOTIDE SEQUENCE [LARGE SCALE GENOMIC DNA]</scope>
    <source>
        <strain evidence="2">DSM 12597 / MM 739</strain>
    </source>
</reference>
<keyword evidence="2" id="KW-1185">Reference proteome</keyword>
<name>C6A512_THESM</name>
<dbReference type="KEGG" id="tsi:TSIB_1656"/>
<dbReference type="Proteomes" id="UP000009079">
    <property type="component" value="Chromosome"/>
</dbReference>
<dbReference type="EMBL" id="CP001463">
    <property type="protein sequence ID" value="ACS90707.1"/>
    <property type="molecule type" value="Genomic_DNA"/>
</dbReference>
<gene>
    <name evidence="1" type="ordered locus">TSIB_1656</name>
</gene>
<dbReference type="HOGENOM" id="CLU_219274_0_0_2"/>
<evidence type="ECO:0000313" key="1">
    <source>
        <dbReference type="EMBL" id="ACS90707.1"/>
    </source>
</evidence>
<proteinExistence type="predicted"/>
<dbReference type="AlphaFoldDB" id="C6A512"/>
<sequence>MMFEFESLRRFWKNERKPEAQREYARYDATNLQRKIM</sequence>
<organism evidence="1 2">
    <name type="scientific">Thermococcus sibiricus (strain DSM 12597 / MM 739)</name>
    <dbReference type="NCBI Taxonomy" id="604354"/>
    <lineage>
        <taxon>Archaea</taxon>
        <taxon>Methanobacteriati</taxon>
        <taxon>Methanobacteriota</taxon>
        <taxon>Thermococci</taxon>
        <taxon>Thermococcales</taxon>
        <taxon>Thermococcaceae</taxon>
        <taxon>Thermococcus</taxon>
    </lineage>
</organism>
<evidence type="ECO:0000313" key="2">
    <source>
        <dbReference type="Proteomes" id="UP000009079"/>
    </source>
</evidence>
<protein>
    <submittedName>
        <fullName evidence="1">Uncharacterized protein</fullName>
    </submittedName>
</protein>
<accession>C6A512</accession>